<sequence>MLKRWEQGLTPDWLAGLTLMQAIGIWLSIDYARSFPLATPGPSPWPSPAQVQNHQVQNHQVQNHQVQTTTTTLCLGRHCRRRYRYRYRYRRGN</sequence>
<comment type="caution">
    <text evidence="1">The sequence shown here is derived from an EMBL/GenBank/DDBJ whole genome shotgun (WGS) entry which is preliminary data.</text>
</comment>
<keyword evidence="2" id="KW-1185">Reference proteome</keyword>
<protein>
    <submittedName>
        <fullName evidence="1">Uncharacterized protein</fullName>
    </submittedName>
</protein>
<dbReference type="AlphaFoldDB" id="A0AAE0J143"/>
<dbReference type="Proteomes" id="UP001278500">
    <property type="component" value="Unassembled WGS sequence"/>
</dbReference>
<evidence type="ECO:0000313" key="1">
    <source>
        <dbReference type="EMBL" id="KAK3334615.1"/>
    </source>
</evidence>
<evidence type="ECO:0000313" key="2">
    <source>
        <dbReference type="Proteomes" id="UP001278500"/>
    </source>
</evidence>
<dbReference type="GeneID" id="87868546"/>
<dbReference type="EMBL" id="JAUEPP010000010">
    <property type="protein sequence ID" value="KAK3334615.1"/>
    <property type="molecule type" value="Genomic_DNA"/>
</dbReference>
<reference evidence="1" key="2">
    <citation type="submission" date="2023-06" db="EMBL/GenBank/DDBJ databases">
        <authorList>
            <consortium name="Lawrence Berkeley National Laboratory"/>
            <person name="Haridas S."/>
            <person name="Hensen N."/>
            <person name="Bonometti L."/>
            <person name="Westerberg I."/>
            <person name="Brannstrom I.O."/>
            <person name="Guillou S."/>
            <person name="Cros-Aarteil S."/>
            <person name="Calhoun S."/>
            <person name="Kuo A."/>
            <person name="Mondo S."/>
            <person name="Pangilinan J."/>
            <person name="Riley R."/>
            <person name="Labutti K."/>
            <person name="Andreopoulos B."/>
            <person name="Lipzen A."/>
            <person name="Chen C."/>
            <person name="Yanf M."/>
            <person name="Daum C."/>
            <person name="Ng V."/>
            <person name="Clum A."/>
            <person name="Steindorff A."/>
            <person name="Ohm R."/>
            <person name="Martin F."/>
            <person name="Silar P."/>
            <person name="Natvig D."/>
            <person name="Lalanne C."/>
            <person name="Gautier V."/>
            <person name="Ament-Velasquez S.L."/>
            <person name="Kruys A."/>
            <person name="Hutchinson M.I."/>
            <person name="Powell A.J."/>
            <person name="Barry K."/>
            <person name="Miller A.N."/>
            <person name="Grigoriev I.V."/>
            <person name="Debuchy R."/>
            <person name="Gladieux P."/>
            <person name="Thoren M.H."/>
            <person name="Johannesson H."/>
        </authorList>
    </citation>
    <scope>NUCLEOTIDE SEQUENCE</scope>
    <source>
        <strain evidence="1">CBS 560.94</strain>
    </source>
</reference>
<name>A0AAE0J143_9PEZI</name>
<gene>
    <name evidence="1" type="ORF">B0H65DRAFT_77132</name>
</gene>
<organism evidence="1 2">
    <name type="scientific">Neurospora tetraspora</name>
    <dbReference type="NCBI Taxonomy" id="94610"/>
    <lineage>
        <taxon>Eukaryota</taxon>
        <taxon>Fungi</taxon>
        <taxon>Dikarya</taxon>
        <taxon>Ascomycota</taxon>
        <taxon>Pezizomycotina</taxon>
        <taxon>Sordariomycetes</taxon>
        <taxon>Sordariomycetidae</taxon>
        <taxon>Sordariales</taxon>
        <taxon>Sordariaceae</taxon>
        <taxon>Neurospora</taxon>
    </lineage>
</organism>
<proteinExistence type="predicted"/>
<accession>A0AAE0J143</accession>
<dbReference type="RefSeq" id="XP_062676781.1">
    <property type="nucleotide sequence ID" value="XM_062831392.1"/>
</dbReference>
<reference evidence="1" key="1">
    <citation type="journal article" date="2023" name="Mol. Phylogenet. Evol.">
        <title>Genome-scale phylogeny and comparative genomics of the fungal order Sordariales.</title>
        <authorList>
            <person name="Hensen N."/>
            <person name="Bonometti L."/>
            <person name="Westerberg I."/>
            <person name="Brannstrom I.O."/>
            <person name="Guillou S."/>
            <person name="Cros-Aarteil S."/>
            <person name="Calhoun S."/>
            <person name="Haridas S."/>
            <person name="Kuo A."/>
            <person name="Mondo S."/>
            <person name="Pangilinan J."/>
            <person name="Riley R."/>
            <person name="LaButti K."/>
            <person name="Andreopoulos B."/>
            <person name="Lipzen A."/>
            <person name="Chen C."/>
            <person name="Yan M."/>
            <person name="Daum C."/>
            <person name="Ng V."/>
            <person name="Clum A."/>
            <person name="Steindorff A."/>
            <person name="Ohm R.A."/>
            <person name="Martin F."/>
            <person name="Silar P."/>
            <person name="Natvig D.O."/>
            <person name="Lalanne C."/>
            <person name="Gautier V."/>
            <person name="Ament-Velasquez S.L."/>
            <person name="Kruys A."/>
            <person name="Hutchinson M.I."/>
            <person name="Powell A.J."/>
            <person name="Barry K."/>
            <person name="Miller A.N."/>
            <person name="Grigoriev I.V."/>
            <person name="Debuchy R."/>
            <person name="Gladieux P."/>
            <person name="Hiltunen Thoren M."/>
            <person name="Johannesson H."/>
        </authorList>
    </citation>
    <scope>NUCLEOTIDE SEQUENCE</scope>
    <source>
        <strain evidence="1">CBS 560.94</strain>
    </source>
</reference>